<protein>
    <recommendedName>
        <fullName evidence="4">Transposase</fullName>
    </recommendedName>
</protein>
<evidence type="ECO:0008006" key="4">
    <source>
        <dbReference type="Google" id="ProtNLM"/>
    </source>
</evidence>
<gene>
    <name evidence="2" type="ORF">DTL70_30610</name>
</gene>
<name>A0A367ECD1_9ACTN</name>
<dbReference type="AlphaFoldDB" id="A0A367ECD1"/>
<evidence type="ECO:0000256" key="1">
    <source>
        <dbReference type="SAM" id="MobiDB-lite"/>
    </source>
</evidence>
<dbReference type="Proteomes" id="UP000252914">
    <property type="component" value="Unassembled WGS sequence"/>
</dbReference>
<evidence type="ECO:0000313" key="2">
    <source>
        <dbReference type="EMBL" id="RCG15691.1"/>
    </source>
</evidence>
<accession>A0A367ECD1</accession>
<proteinExistence type="predicted"/>
<feature type="region of interest" description="Disordered" evidence="1">
    <location>
        <begin position="34"/>
        <end position="55"/>
    </location>
</feature>
<keyword evidence="3" id="KW-1185">Reference proteome</keyword>
<evidence type="ECO:0000313" key="3">
    <source>
        <dbReference type="Proteomes" id="UP000252914"/>
    </source>
</evidence>
<organism evidence="2 3">
    <name type="scientific">Streptomyces diacarni</name>
    <dbReference type="NCBI Taxonomy" id="2800381"/>
    <lineage>
        <taxon>Bacteria</taxon>
        <taxon>Bacillati</taxon>
        <taxon>Actinomycetota</taxon>
        <taxon>Actinomycetes</taxon>
        <taxon>Kitasatosporales</taxon>
        <taxon>Streptomycetaceae</taxon>
        <taxon>Streptomyces</taxon>
    </lineage>
</organism>
<reference evidence="2 3" key="1">
    <citation type="submission" date="2018-06" db="EMBL/GenBank/DDBJ databases">
        <title>Streptomyces reniochalinae sp. nov. and Streptomyces diacarnus sp. nov. from marine sponges.</title>
        <authorList>
            <person name="Li L."/>
        </authorList>
    </citation>
    <scope>NUCLEOTIDE SEQUENCE [LARGE SCALE GENOMIC DNA]</scope>
    <source>
        <strain evidence="2 3">LHW51701</strain>
    </source>
</reference>
<dbReference type="EMBL" id="QOIN01000066">
    <property type="protein sequence ID" value="RCG15691.1"/>
    <property type="molecule type" value="Genomic_DNA"/>
</dbReference>
<comment type="caution">
    <text evidence="2">The sequence shown here is derived from an EMBL/GenBank/DDBJ whole genome shotgun (WGS) entry which is preliminary data.</text>
</comment>
<sequence>MPENGVPWRGLPAAFGKRKTVYDAVDTGRWTAHVGQTRAGSRRRPTRTAASTGRW</sequence>